<dbReference type="Pfam" id="PF17963">
    <property type="entry name" value="Big_9"/>
    <property type="match status" value="2"/>
</dbReference>
<dbReference type="Proteomes" id="UP000317938">
    <property type="component" value="Unassembled WGS sequence"/>
</dbReference>
<dbReference type="InterPro" id="IPR013517">
    <property type="entry name" value="FG-GAP"/>
</dbReference>
<sequence length="1035" mass="113537">MIKLSCFTLLMMSAYSVNATDAEHLQNTQENTYGDAVLVNGQKINFDKSHFDSLTTKAKLSTPSKNNTSFQTATNNQNIELTSVFRDFSLDNSMGQKGLYVTALTGLNSMHIISAQQSSFNIIEYTKDEYQVTARYDFDSSIQDTALLNDNVTDTYYLYVLEGKFLKKVNLVTQKVELSTELTFDYYNADSVDAFDINNDGKDEIIVYRNNELLVLNALDLSELAALKNAQQKFVLGSFTQANVKEILFSDGAVFRFENDTFVLHKQLNLNASGEHLIAVDINNDGFDEVINGQSWKSIEMLSPSTEKVLWTAQSGQDIDKVIVADINKDGIDDLVYGDGQWGQLYALSLTTGIEFWSIKNPGHGVSGIVVDDFNGDGKQDIAWGAGYSSSGEDEFQIHNVDDKTKQWSKKIKQYSNKSLALADINNNGSLDVLYTLTDSNSLYVVDTKTKTRILTNIELKNDWDSNTLITTADLFNDGKNYIISGSSAIYDANVQVFSPDSGEEIFQTKLGSGDYVSALTAFDINNDGKLEIIVGNGAEHTGSEGNFFKVLNGQTGEVLKISPSLGFSWRGMSSIVTGSFINNDNIDIVSLVDGSLVGYDYSNNTIMKVTLSQSFNGLVNVIANGEQSLVASSSSGSLYKVALNGQETLIAEVCQGTLNNLVSVRAGFVQYSCSDQFGEYDLDNNTISYRIDRANEASWLASTTFNNVDYTLLSGKSLEVFSNQTAVPLAKPDNISYSGHVLSSIQIDLPVADDIDYVVLDQRPALGKVEFSDRKAGLLTYVPSGVTTGTDVLNYYTVKGRARSAVASLTLDLTNTAPVANNMTLQTHWNTPLNFNLEGLDEDEENLVFDIKNTPAHGQIQLIDAASGSVTFSPSGESLEPVSVSYTVRDSLIETQIHNVVIEFKNTTPQAQNLTYKTSYNSEVNGRFSALDNDDDTIEYELVTEPNSGRFSFEADTGLFKLTPTEEESHTITFSYIAKDKFASSATQTVTVNVEGKQGAPSSESSSSSGGGIYYLIALLSFSLLGRRRQIYRK</sequence>
<dbReference type="Gene3D" id="2.130.10.10">
    <property type="entry name" value="YVTN repeat-like/Quinoprotein amine dehydrogenase"/>
    <property type="match status" value="1"/>
</dbReference>
<dbReference type="CDD" id="cd11304">
    <property type="entry name" value="Cadherin_repeat"/>
    <property type="match status" value="1"/>
</dbReference>
<gene>
    <name evidence="3" type="ORF">FQP85_18535</name>
</gene>
<keyword evidence="1 2" id="KW-0732">Signal</keyword>
<dbReference type="PANTHER" id="PTHR45460:SF2">
    <property type="entry name" value="ALPHA 1,3 GLUCANASE, GH71 FAMILY (EUROFUNG)"/>
    <property type="match status" value="1"/>
</dbReference>
<proteinExistence type="predicted"/>
<dbReference type="Pfam" id="PF13517">
    <property type="entry name" value="FG-GAP_3"/>
    <property type="match status" value="1"/>
</dbReference>
<dbReference type="Gene3D" id="2.60.40.10">
    <property type="entry name" value="Immunoglobulins"/>
    <property type="match status" value="1"/>
</dbReference>
<evidence type="ECO:0000256" key="2">
    <source>
        <dbReference type="SAM" id="SignalP"/>
    </source>
</evidence>
<dbReference type="InterPro" id="IPR028994">
    <property type="entry name" value="Integrin_alpha_N"/>
</dbReference>
<evidence type="ECO:0008006" key="5">
    <source>
        <dbReference type="Google" id="ProtNLM"/>
    </source>
</evidence>
<accession>A0ABY3F9E7</accession>
<evidence type="ECO:0000313" key="3">
    <source>
        <dbReference type="EMBL" id="TVU80848.1"/>
    </source>
</evidence>
<evidence type="ECO:0000256" key="1">
    <source>
        <dbReference type="ARBA" id="ARBA00022729"/>
    </source>
</evidence>
<dbReference type="Pfam" id="PF01839">
    <property type="entry name" value="FG-GAP"/>
    <property type="match status" value="1"/>
</dbReference>
<dbReference type="EMBL" id="VNFF01000021">
    <property type="protein sequence ID" value="TVU80848.1"/>
    <property type="molecule type" value="Genomic_DNA"/>
</dbReference>
<evidence type="ECO:0000313" key="4">
    <source>
        <dbReference type="Proteomes" id="UP000317938"/>
    </source>
</evidence>
<dbReference type="SUPFAM" id="SSF69318">
    <property type="entry name" value="Integrin alpha N-terminal domain"/>
    <property type="match status" value="2"/>
</dbReference>
<dbReference type="InterPro" id="IPR015943">
    <property type="entry name" value="WD40/YVTN_repeat-like_dom_sf"/>
</dbReference>
<feature type="chain" id="PRO_5047389726" description="Cadherin domain-containing protein" evidence="2">
    <location>
        <begin position="20"/>
        <end position="1035"/>
    </location>
</feature>
<feature type="signal peptide" evidence="2">
    <location>
        <begin position="1"/>
        <end position="19"/>
    </location>
</feature>
<name>A0ABY3F9E7_9GAMM</name>
<protein>
    <recommendedName>
        <fullName evidence="5">Cadherin domain-containing protein</fullName>
    </recommendedName>
</protein>
<dbReference type="PANTHER" id="PTHR45460">
    <property type="entry name" value="SIMILAR TO CYSTEINE PROTEINASE"/>
    <property type="match status" value="1"/>
</dbReference>
<dbReference type="InterPro" id="IPR013783">
    <property type="entry name" value="Ig-like_fold"/>
</dbReference>
<organism evidence="3 4">
    <name type="scientific">Pseudoalteromonas neustonica</name>
    <dbReference type="NCBI Taxonomy" id="1840331"/>
    <lineage>
        <taxon>Bacteria</taxon>
        <taxon>Pseudomonadati</taxon>
        <taxon>Pseudomonadota</taxon>
        <taxon>Gammaproteobacteria</taxon>
        <taxon>Alteromonadales</taxon>
        <taxon>Pseudoalteromonadaceae</taxon>
        <taxon>Pseudoalteromonas</taxon>
    </lineage>
</organism>
<dbReference type="RefSeq" id="WP_145241376.1">
    <property type="nucleotide sequence ID" value="NZ_VNFF01000021.1"/>
</dbReference>
<keyword evidence="4" id="KW-1185">Reference proteome</keyword>
<comment type="caution">
    <text evidence="3">The sequence shown here is derived from an EMBL/GenBank/DDBJ whole genome shotgun (WGS) entry which is preliminary data.</text>
</comment>
<reference evidence="3 4" key="1">
    <citation type="submission" date="2019-07" db="EMBL/GenBank/DDBJ databases">
        <title>Diversity of Bacteria from Kongsfjorden, Arctic.</title>
        <authorList>
            <person name="Yu Y."/>
        </authorList>
    </citation>
    <scope>NUCLEOTIDE SEQUENCE [LARGE SCALE GENOMIC DNA]</scope>
    <source>
        <strain evidence="3 4">SM1927</strain>
    </source>
</reference>